<sequence length="1842" mass="202266">MGERSFRIRGRLADAASPRLGGDTTHLGATRRLVPGRARDGVTDELEVSAGEVVRIELDNGFVLWSRADDLVHEHGRRGLSRDGGEAWEFDRLAPRRDGASRDERGLLGLGVKLLDFFGIELDKVAARELGSRLEDKQLKARPPGLYRCSLDDAFQLTPANPVAPADPGPLLVFIHGTASSGQGSFGKLWEPDNAAGRTARQQLKTRYAERVFAFEHRSLSESPIVNALALADSLPAGAELHLVTHSRGGLIGELLCLGECENLTQVLTPERLKELFAADRTIAEQLGLSPLDTQALKARDDAYAQDRDALAELIGIFAAKHFRVTRFVRVACPARGTTLASGRLDRWLSMLDFLAGKMLGESLFADGLDFLLAVVKERTDPRTLPGLEAMMPGSALTRLLHHPELLTPADLSVIAGDIEGDSLWQKLKLLASDWFYGADHDLVVNTGSMSGGLRRSGQGARFHEDKGSEVNHFGYFRNARSVNWLLAGLTRLDGEDGGFLPIAAAQHTPPRWRGAVERSLGDTRPRPLAVVLPGILGSHLKAAGKHVWLNYWALLRGGLQDIALDAPDVTADTPIDEFYGPLLEFLAHTHRVRVFAYDWRLSIREAAAKLATALETWLLQAERDRQPVHLVAHSLGGLVVRAMMADGGPGAALWQRIARLPNSRLLMLGTPNFGTYEAVRWLTGCNPTQARLSLLDFTRDTGEIVNLVREYPGLLELLPCAPGEPDFADPALWQKIQAQLKAPWKIAESAALVHARNTWSLLRAAKPDPERMRYVAGCQPATVIAHQFGADDSPGPDGRKHLDFLATREGDGTVTWASGNLPGVKMWYVEDTAHDALCVQRHAFPAYLDLLQTGTTTRLPDTPPARPRTAADEPERFILPASPPTDGIPPESALCGFGFGGGLPETAFDERPALPTIEVSIRHGDLSYARHPVMVGHYHGDTIISAERTLDRQLDGALSRRQQLGLYPGRLGSHALFFNEHANAKPAGAIVVGLGQVGELSPSLLEAGVRAAVLDYALQVAQWPDERFGPQGSPRHASLSCLLVGTGAGGVTVRDSLEAILRGAIAANARLADTGLDSRATLDRLEFLDVYEDMAIAAAEALRQILGVAELASTLRWPAQEVESGPAGQRRVLFDDEPEWWHRLEIVEEDSHRDSLRFIFSTDRARAEETLATGQLALAESFIRQASNSARANPETARTLFEMLLPLHLREVAPRQSGLVVLVDQRSARYPWELLENRWGDGERPRAVRSGLIRQLKTREFRPRPAYAFQAQALVVGNPDLDGWDKFADLPGARREAQQVATLLAGHDWQVRDCIDEKTDAIIENLHRDTWRILHLAGHGVHEYSLPSLKDNDQPRDACTCSTPAPATKRLSGMVIGRETLLTPGDIEQMRWVPELVFINCCHLGNTQASESSVRGELAANLGVQFIRMGVRAVVAAGWAVDDGAALAFAETFYTQLLDGQPFGEAVRAAREDIWLRFPGVNTWGAYQCYGDPNYRLYHNGETRIHRPAPYNAPAELAADLDNLAQTLKASGDTEDPEQIPAQRINALLERVPEPQRERWQQRAEVAAALGFAWGEARNWPAAIECLEKALCAAAGDCPIRVVEQLANFRVRRAAEDWLALRRQGGSETDRERQTRSETLAQATADLEHLCQRAPTAERLNLLGSACKRLALMREQPSERLATLARMAEAYWQAFECGGRSEAYPFGNWASARLLALRLGASRTGDWQRTLEAECTRLCEALQRNDRRDPDFWDNAGPAGLDLVLLLARHLSPPPSATTPPPDDEALVARIIDGYRSAIKRGASPRQRASAVENLDWLIALLVADQPALAAALVRIREAIR</sequence>
<evidence type="ECO:0000259" key="1">
    <source>
        <dbReference type="Pfam" id="PF12770"/>
    </source>
</evidence>
<evidence type="ECO:0000313" key="3">
    <source>
        <dbReference type="EMBL" id="SFB28628.1"/>
    </source>
</evidence>
<dbReference type="Pfam" id="PF12770">
    <property type="entry name" value="CHAT"/>
    <property type="match status" value="1"/>
</dbReference>
<proteinExistence type="predicted"/>
<dbReference type="GO" id="GO:0016746">
    <property type="term" value="F:acyltransferase activity"/>
    <property type="evidence" value="ECO:0007669"/>
    <property type="project" value="UniProtKB-KW"/>
</dbReference>
<dbReference type="InterPro" id="IPR003386">
    <property type="entry name" value="LACT/PDAT_acylTrfase"/>
</dbReference>
<dbReference type="Pfam" id="PF20308">
    <property type="entry name" value="TPR-S"/>
    <property type="match status" value="1"/>
</dbReference>
<feature type="domain" description="DUF7379" evidence="2">
    <location>
        <begin position="172"/>
        <end position="257"/>
    </location>
</feature>
<keyword evidence="3" id="KW-0012">Acyltransferase</keyword>
<dbReference type="InterPro" id="IPR046880">
    <property type="entry name" value="TPR-S"/>
</dbReference>
<dbReference type="SUPFAM" id="SSF53474">
    <property type="entry name" value="alpha/beta-Hydrolases"/>
    <property type="match status" value="2"/>
</dbReference>
<feature type="domain" description="CHAT" evidence="1">
    <location>
        <begin position="1196"/>
        <end position="1493"/>
    </location>
</feature>
<keyword evidence="3" id="KW-0808">Transferase</keyword>
<dbReference type="RefSeq" id="WP_091013439.1">
    <property type="nucleotide sequence ID" value="NZ_FOKJ01000030.1"/>
</dbReference>
<dbReference type="PANTHER" id="PTHR37946:SF1">
    <property type="entry name" value="SLL1969 PROTEIN"/>
    <property type="match status" value="1"/>
</dbReference>
<dbReference type="Pfam" id="PF24096">
    <property type="entry name" value="DUF7379"/>
    <property type="match status" value="1"/>
</dbReference>
<dbReference type="Gene3D" id="3.40.50.1820">
    <property type="entry name" value="alpha/beta hydrolase"/>
    <property type="match status" value="2"/>
</dbReference>
<dbReference type="InterPro" id="IPR029058">
    <property type="entry name" value="AB_hydrolase_fold"/>
</dbReference>
<name>A0A1I0ZWD5_9GAMM</name>
<accession>A0A1I0ZWD5</accession>
<evidence type="ECO:0000259" key="2">
    <source>
        <dbReference type="Pfam" id="PF24096"/>
    </source>
</evidence>
<dbReference type="Proteomes" id="UP000198861">
    <property type="component" value="Unassembled WGS sequence"/>
</dbReference>
<dbReference type="Pfam" id="PF02450">
    <property type="entry name" value="LCAT"/>
    <property type="match status" value="1"/>
</dbReference>
<gene>
    <name evidence="3" type="ORF">SAMN04244571_02093</name>
</gene>
<dbReference type="EMBL" id="FOKJ01000030">
    <property type="protein sequence ID" value="SFB28628.1"/>
    <property type="molecule type" value="Genomic_DNA"/>
</dbReference>
<evidence type="ECO:0000313" key="4">
    <source>
        <dbReference type="Proteomes" id="UP000198861"/>
    </source>
</evidence>
<dbReference type="PANTHER" id="PTHR37946">
    <property type="entry name" value="SLL1969 PROTEIN"/>
    <property type="match status" value="1"/>
</dbReference>
<dbReference type="InterPro" id="IPR055803">
    <property type="entry name" value="DUF7379"/>
</dbReference>
<protein>
    <submittedName>
        <fullName evidence="3">Lecithin:cholesterol acyltransferase</fullName>
    </submittedName>
</protein>
<comment type="caution">
    <text evidence="3">The sequence shown here is derived from an EMBL/GenBank/DDBJ whole genome shotgun (WGS) entry which is preliminary data.</text>
</comment>
<reference evidence="3 4" key="1">
    <citation type="submission" date="2016-10" db="EMBL/GenBank/DDBJ databases">
        <authorList>
            <person name="Varghese N."/>
            <person name="Submissions S."/>
        </authorList>
    </citation>
    <scope>NUCLEOTIDE SEQUENCE [LARGE SCALE GENOMIC DNA]</scope>
    <source>
        <strain evidence="3 4">DSM 282</strain>
    </source>
</reference>
<dbReference type="InterPro" id="IPR024983">
    <property type="entry name" value="CHAT_dom"/>
</dbReference>
<keyword evidence="4" id="KW-1185">Reference proteome</keyword>
<organism evidence="3 4">
    <name type="scientific">Azotobacter beijerinckii</name>
    <dbReference type="NCBI Taxonomy" id="170623"/>
    <lineage>
        <taxon>Bacteria</taxon>
        <taxon>Pseudomonadati</taxon>
        <taxon>Pseudomonadota</taxon>
        <taxon>Gammaproteobacteria</taxon>
        <taxon>Pseudomonadales</taxon>
        <taxon>Pseudomonadaceae</taxon>
        <taxon>Azotobacter</taxon>
    </lineage>
</organism>